<dbReference type="EMBL" id="JAMYWD010001609">
    <property type="protein sequence ID" value="KAJ4942634.1"/>
    <property type="molecule type" value="Genomic_DNA"/>
</dbReference>
<keyword evidence="2" id="KW-1185">Reference proteome</keyword>
<reference evidence="1" key="1">
    <citation type="journal article" date="2023" name="Plant J.">
        <title>The genome of the king protea, Protea cynaroides.</title>
        <authorList>
            <person name="Chang J."/>
            <person name="Duong T.A."/>
            <person name="Schoeman C."/>
            <person name="Ma X."/>
            <person name="Roodt D."/>
            <person name="Barker N."/>
            <person name="Li Z."/>
            <person name="Van de Peer Y."/>
            <person name="Mizrachi E."/>
        </authorList>
    </citation>
    <scope>NUCLEOTIDE SEQUENCE</scope>
    <source>
        <tissue evidence="1">Young leaves</tissue>
    </source>
</reference>
<protein>
    <submittedName>
        <fullName evidence="1">Uncharacterized protein</fullName>
    </submittedName>
</protein>
<gene>
    <name evidence="1" type="ORF">NE237_008290</name>
</gene>
<sequence>MAMPDDVLGPAVVGRSMEAAENMGHRMNLARGLDLRPIGSVGFKVSAGFADDTGLAMSFTMGKQFGSERKMPSLNRKSGTEAGSLVKDDDDSGVLGIVERQLQWCSDDPFLTEVLWFVRLNRRGRPVLVAGESSGVIAGSFVDQRLQQALSNVGDGVRKGSHEKSWSRSTVEASRDLSALRCDERSTVYSSGMRCIITCGSFYVLAEGIYTGVRMHGHRGQRLRMEFHCFRDPLRMLGSL</sequence>
<proteinExistence type="predicted"/>
<dbReference type="Proteomes" id="UP001141806">
    <property type="component" value="Unassembled WGS sequence"/>
</dbReference>
<evidence type="ECO:0000313" key="2">
    <source>
        <dbReference type="Proteomes" id="UP001141806"/>
    </source>
</evidence>
<dbReference type="AlphaFoldDB" id="A0A9Q0GNT1"/>
<organism evidence="1 2">
    <name type="scientific">Protea cynaroides</name>
    <dbReference type="NCBI Taxonomy" id="273540"/>
    <lineage>
        <taxon>Eukaryota</taxon>
        <taxon>Viridiplantae</taxon>
        <taxon>Streptophyta</taxon>
        <taxon>Embryophyta</taxon>
        <taxon>Tracheophyta</taxon>
        <taxon>Spermatophyta</taxon>
        <taxon>Magnoliopsida</taxon>
        <taxon>Proteales</taxon>
        <taxon>Proteaceae</taxon>
        <taxon>Protea</taxon>
    </lineage>
</organism>
<name>A0A9Q0GNT1_9MAGN</name>
<accession>A0A9Q0GNT1</accession>
<comment type="caution">
    <text evidence="1">The sequence shown here is derived from an EMBL/GenBank/DDBJ whole genome shotgun (WGS) entry which is preliminary data.</text>
</comment>
<evidence type="ECO:0000313" key="1">
    <source>
        <dbReference type="EMBL" id="KAJ4942634.1"/>
    </source>
</evidence>